<gene>
    <name evidence="7" type="ORF">AVDCRST_MAG67-1549</name>
</gene>
<reference evidence="7" key="1">
    <citation type="submission" date="2020-02" db="EMBL/GenBank/DDBJ databases">
        <authorList>
            <person name="Meier V. D."/>
        </authorList>
    </citation>
    <scope>NUCLEOTIDE SEQUENCE</scope>
    <source>
        <strain evidence="7">AVDCRST_MAG67</strain>
    </source>
</reference>
<dbReference type="InterPro" id="IPR002513">
    <property type="entry name" value="Tn3_Tnp_DDE_dom"/>
</dbReference>
<dbReference type="Pfam" id="PF01526">
    <property type="entry name" value="DDE_Tnp_Tn3"/>
    <property type="match status" value="1"/>
</dbReference>
<dbReference type="GO" id="GO:0006313">
    <property type="term" value="P:DNA transposition"/>
    <property type="evidence" value="ECO:0007669"/>
    <property type="project" value="InterPro"/>
</dbReference>
<evidence type="ECO:0000256" key="2">
    <source>
        <dbReference type="ARBA" id="ARBA00022578"/>
    </source>
</evidence>
<dbReference type="EMBL" id="CADCVQ010000071">
    <property type="protein sequence ID" value="CAA9495795.1"/>
    <property type="molecule type" value="Genomic_DNA"/>
</dbReference>
<evidence type="ECO:0000259" key="6">
    <source>
        <dbReference type="Pfam" id="PF13700"/>
    </source>
</evidence>
<organism evidence="7">
    <name type="scientific">uncultured Solirubrobacteraceae bacterium</name>
    <dbReference type="NCBI Taxonomy" id="1162706"/>
    <lineage>
        <taxon>Bacteria</taxon>
        <taxon>Bacillati</taxon>
        <taxon>Actinomycetota</taxon>
        <taxon>Thermoleophilia</taxon>
        <taxon>Solirubrobacterales</taxon>
        <taxon>Solirubrobacteraceae</taxon>
        <taxon>environmental samples</taxon>
    </lineage>
</organism>
<protein>
    <submittedName>
        <fullName evidence="7">Mobile element protein</fullName>
    </submittedName>
</protein>
<keyword evidence="3" id="KW-0238">DNA-binding</keyword>
<keyword evidence="2" id="KW-0815">Transposition</keyword>
<dbReference type="GO" id="GO:0004803">
    <property type="term" value="F:transposase activity"/>
    <property type="evidence" value="ECO:0007669"/>
    <property type="project" value="InterPro"/>
</dbReference>
<evidence type="ECO:0000313" key="7">
    <source>
        <dbReference type="EMBL" id="CAA9495795.1"/>
    </source>
</evidence>
<name>A0A6J4SJV6_9ACTN</name>
<comment type="similarity">
    <text evidence="1">Belongs to the transposase 7 family.</text>
</comment>
<accession>A0A6J4SJV6</accession>
<feature type="domain" description="Tn3 transposase DDE" evidence="5">
    <location>
        <begin position="605"/>
        <end position="994"/>
    </location>
</feature>
<evidence type="ECO:0000256" key="3">
    <source>
        <dbReference type="ARBA" id="ARBA00023125"/>
    </source>
</evidence>
<dbReference type="NCBIfam" id="NF033527">
    <property type="entry name" value="transpos_Tn3"/>
    <property type="match status" value="1"/>
</dbReference>
<evidence type="ECO:0000256" key="1">
    <source>
        <dbReference type="ARBA" id="ARBA00009402"/>
    </source>
</evidence>
<sequence length="1019" mass="112503">MTPDARVLRFPSATGGTGAQDYGRFTRELSPDELAGCFFFTDDDRGRIATRRGDASRLGFAVQLGTVRYLGRFLEDPAEVPAGVLGWTIREIGAPAATTLAGYGEGEARWEHQAEIRRVYGYRLFGDHGVEDELALWLRARAWISAESHRVLFTRAAEHLTARRILLPGYSTLWRLVGGAREHADARGFALLADTPTGEQRDRLAGLLQTPAGRRLSALERLRRPEVEPTIGGLVSGLARVQELRELSDGLSGLDALPVARLRALMVDAERCRAADIAKMSDARRTATLMAFAITATERGQDDALELFDRLHGELLLRVRAQSARERLADGEALDAAGRTLMDACRIVLDDTVREPVRDAVFAAVARDELADAVTAMGRLAKSPDDRARELVLSRYRGVRRYLPALLETITFLANDAGEPILAALDGLRQAAGQRALTLDRLPTGFVSRPWRALDRLPTGFVSRPWRALVEPRPGEIDRGAYTMCALEGLRDALRRRDVYVTPSERYADARASLLSDAAWNASRTDTQRSLSLPAQPDPFLQQLGGDLDDAYQRTREGLTPEHPIHELAGGGLRVEQLDALPEPATLTTLRECVDSLLPAADLPDLVLEIAAKTGFIDAFTNDQEPGAKLDGLATSLCAVLVAQACNVGYKPLVDESNPALREARLRYVAQRYLRPETLAAANARIVDVHAKLPLADRWGGGEVASIDGLRFVVPRSTIHAAYNRRYFDRRRGVTLLGTTADHYAGLHTVVITGTQPDAPYILDGLLDPQTSVRPREIMTDTAGYTDVIFGLFRLLGYQYSPRLADAGGATFWRINPTDYGPLNALARHEVNTRLVEQHYDDLLRVAGSLLQRHTTASQLVRALRSHTRHLASLARALQHVGRAAKTIHLLDYCNDQPFRRRILTQLNRGESRHALARDVCHGYRGELRQRYRQGQEEQLGALGLIVNAIVLYNTIYTQRALDHLAATGLQIDDVDIERLSPLGSDHLTLTGRYRIALAEALRDRSAYRELNARPAVAA</sequence>
<dbReference type="InterPro" id="IPR025296">
    <property type="entry name" value="DUF4158"/>
</dbReference>
<dbReference type="InterPro" id="IPR047653">
    <property type="entry name" value="Tn3-like_transpos"/>
</dbReference>
<proteinExistence type="inferred from homology"/>
<dbReference type="GO" id="GO:0003677">
    <property type="term" value="F:DNA binding"/>
    <property type="evidence" value="ECO:0007669"/>
    <property type="project" value="UniProtKB-KW"/>
</dbReference>
<feature type="domain" description="DUF4158" evidence="6">
    <location>
        <begin position="20"/>
        <end position="178"/>
    </location>
</feature>
<dbReference type="Pfam" id="PF13700">
    <property type="entry name" value="DUF4158"/>
    <property type="match status" value="1"/>
</dbReference>
<keyword evidence="4" id="KW-0233">DNA recombination</keyword>
<evidence type="ECO:0000259" key="5">
    <source>
        <dbReference type="Pfam" id="PF01526"/>
    </source>
</evidence>
<evidence type="ECO:0000256" key="4">
    <source>
        <dbReference type="ARBA" id="ARBA00023172"/>
    </source>
</evidence>
<dbReference type="AlphaFoldDB" id="A0A6J4SJV6"/>